<dbReference type="InParanoid" id="E3N9R5"/>
<evidence type="ECO:0000256" key="1">
    <source>
        <dbReference type="SAM" id="MobiDB-lite"/>
    </source>
</evidence>
<gene>
    <name evidence="2" type="ORF">CRE_01281</name>
</gene>
<dbReference type="Proteomes" id="UP000008281">
    <property type="component" value="Unassembled WGS sequence"/>
</dbReference>
<dbReference type="EMBL" id="DS268567">
    <property type="protein sequence ID" value="EFO90390.1"/>
    <property type="molecule type" value="Genomic_DNA"/>
</dbReference>
<feature type="compositionally biased region" description="Polar residues" evidence="1">
    <location>
        <begin position="95"/>
        <end position="105"/>
    </location>
</feature>
<feature type="compositionally biased region" description="Acidic residues" evidence="1">
    <location>
        <begin position="59"/>
        <end position="72"/>
    </location>
</feature>
<protein>
    <submittedName>
        <fullName evidence="2">Uncharacterized protein</fullName>
    </submittedName>
</protein>
<reference evidence="2" key="1">
    <citation type="submission" date="2007-07" db="EMBL/GenBank/DDBJ databases">
        <title>PCAP assembly of the Caenorhabditis remanei genome.</title>
        <authorList>
            <consortium name="The Caenorhabditis remanei Sequencing Consortium"/>
            <person name="Wilson R.K."/>
        </authorList>
    </citation>
    <scope>NUCLEOTIDE SEQUENCE [LARGE SCALE GENOMIC DNA]</scope>
    <source>
        <strain evidence="2">PB4641</strain>
    </source>
</reference>
<evidence type="ECO:0000313" key="2">
    <source>
        <dbReference type="EMBL" id="EFO90390.1"/>
    </source>
</evidence>
<evidence type="ECO:0000313" key="3">
    <source>
        <dbReference type="Proteomes" id="UP000008281"/>
    </source>
</evidence>
<dbReference type="AlphaFoldDB" id="E3N9R5"/>
<accession>E3N9R5</accession>
<name>E3N9R5_CAERE</name>
<feature type="region of interest" description="Disordered" evidence="1">
    <location>
        <begin position="50"/>
        <end position="105"/>
    </location>
</feature>
<organism evidence="3">
    <name type="scientific">Caenorhabditis remanei</name>
    <name type="common">Caenorhabditis vulgaris</name>
    <dbReference type="NCBI Taxonomy" id="31234"/>
    <lineage>
        <taxon>Eukaryota</taxon>
        <taxon>Metazoa</taxon>
        <taxon>Ecdysozoa</taxon>
        <taxon>Nematoda</taxon>
        <taxon>Chromadorea</taxon>
        <taxon>Rhabditida</taxon>
        <taxon>Rhabditina</taxon>
        <taxon>Rhabditomorpha</taxon>
        <taxon>Rhabditoidea</taxon>
        <taxon>Rhabditidae</taxon>
        <taxon>Peloderinae</taxon>
        <taxon>Caenorhabditis</taxon>
    </lineage>
</organism>
<feature type="region of interest" description="Disordered" evidence="1">
    <location>
        <begin position="1"/>
        <end position="25"/>
    </location>
</feature>
<sequence length="129" mass="14793">MCLESWTPEERIAKRPYRPQMGNLVPNKVWPRQSSALVLKALQEAEALEKASKDHELENLEILEETDSEDTPSEISETQKDPEFSENDSEDTHQPSEISETQSKIASLEPNYSHLLNLKIPFIFRDIAN</sequence>
<keyword evidence="3" id="KW-1185">Reference proteome</keyword>
<proteinExistence type="predicted"/>
<dbReference type="HOGENOM" id="CLU_1950783_0_0_1"/>